<name>A0AAQ3SJ22_PASNO</name>
<dbReference type="InterPro" id="IPR017441">
    <property type="entry name" value="Protein_kinase_ATP_BS"/>
</dbReference>
<organism evidence="7 8">
    <name type="scientific">Paspalum notatum var. saurae</name>
    <dbReference type="NCBI Taxonomy" id="547442"/>
    <lineage>
        <taxon>Eukaryota</taxon>
        <taxon>Viridiplantae</taxon>
        <taxon>Streptophyta</taxon>
        <taxon>Embryophyta</taxon>
        <taxon>Tracheophyta</taxon>
        <taxon>Spermatophyta</taxon>
        <taxon>Magnoliopsida</taxon>
        <taxon>Liliopsida</taxon>
        <taxon>Poales</taxon>
        <taxon>Poaceae</taxon>
        <taxon>PACMAD clade</taxon>
        <taxon>Panicoideae</taxon>
        <taxon>Andropogonodae</taxon>
        <taxon>Paspaleae</taxon>
        <taxon>Paspalinae</taxon>
        <taxon>Paspalum</taxon>
    </lineage>
</organism>
<keyword evidence="8" id="KW-1185">Reference proteome</keyword>
<evidence type="ECO:0000256" key="4">
    <source>
        <dbReference type="ARBA" id="ARBA00022840"/>
    </source>
</evidence>
<dbReference type="PROSITE" id="PS50011">
    <property type="entry name" value="PROTEIN_KINASE_DOM"/>
    <property type="match status" value="2"/>
</dbReference>
<dbReference type="GO" id="GO:0004672">
    <property type="term" value="F:protein kinase activity"/>
    <property type="evidence" value="ECO:0007669"/>
    <property type="project" value="InterPro"/>
</dbReference>
<dbReference type="PROSITE" id="PS00107">
    <property type="entry name" value="PROTEIN_KINASE_ATP"/>
    <property type="match status" value="1"/>
</dbReference>
<keyword evidence="4 5" id="KW-0067">ATP-binding</keyword>
<proteinExistence type="predicted"/>
<accession>A0AAQ3SJ22</accession>
<evidence type="ECO:0000313" key="8">
    <source>
        <dbReference type="Proteomes" id="UP001341281"/>
    </source>
</evidence>
<evidence type="ECO:0000313" key="7">
    <source>
        <dbReference type="EMBL" id="WVZ51270.1"/>
    </source>
</evidence>
<keyword evidence="3" id="KW-0418">Kinase</keyword>
<dbReference type="PANTHER" id="PTHR45707:SF56">
    <property type="entry name" value="OS11G0608700 PROTEIN"/>
    <property type="match status" value="1"/>
</dbReference>
<keyword evidence="2 5" id="KW-0547">Nucleotide-binding</keyword>
<feature type="domain" description="Protein kinase" evidence="6">
    <location>
        <begin position="445"/>
        <end position="734"/>
    </location>
</feature>
<dbReference type="InterPro" id="IPR008271">
    <property type="entry name" value="Ser/Thr_kinase_AS"/>
</dbReference>
<dbReference type="Gene3D" id="3.30.70.100">
    <property type="match status" value="1"/>
</dbReference>
<evidence type="ECO:0000256" key="1">
    <source>
        <dbReference type="ARBA" id="ARBA00022679"/>
    </source>
</evidence>
<sequence>MATPMRIVLRVDLSNDSHKKKAFRALSDLSEENLSHCNVLTTPGIDSITVDRKGHKLTVIGCVDSIDVVCKLRKCGFTEHILSVGPLLEEKKEEKKKYDYKKAPAACETMSYPLPQYRELTLEFLNRITNNFSQERIIGCDRHGPIYKGIQDNGECMAVRKLHLKRLVNEQEFKNDFINKLSRVQHQHTIHLIGYCHHIANVRVEHNGEYVSARVEERALCFEYLQGESLDKHLSDEPCGLPWHICYGIIRGICEGLRYLHKGLEHPIYHLDLNPSNILLDRHWNMMPKIGGFGLSRLYDSLETNNISEDMETSVYMPPEYIDRQEISPKFHVFSLGVIIIQIMAGKKSYPKCADTPPDEFIHLVHEFWAKGTKEIGWRDNSREVRACIEIALKCVKSDRMLRPTITDILDKLNKIYIADFSSIEQLYWTRVFTFEFLDRITNKFSEQNKIGSGGFGVVYKGVLDSGEEIAVKKVHQTLRIDEELFKNELNNLMRVQHKNIVQLVGYCHHTEEIIAPYEGKLVSAILERKALCLEYLQGGSLDEHLSDEACRLDWDRCYKIIKGICEGLHYLHNGSDRPIFHLDLKPANILLDKDMTPKIGDFGLSKLLDSMKTYVTQSQDVIGTRGYMPPEYINSQKISSKFDVFSLGVIIIQMMAGKEGYVDCAETPTKEFIKLVHENWRKRLKATTMSYHASQEVRTCIEMALRCVEADRSQRPTISEIVNELRDIGTAKICPIDQGQKKLTAWRTCYRSLTSNICCSS</sequence>
<dbReference type="Pfam" id="PF00069">
    <property type="entry name" value="Pkinase"/>
    <property type="match status" value="2"/>
</dbReference>
<evidence type="ECO:0000256" key="5">
    <source>
        <dbReference type="PROSITE-ProRule" id="PRU10141"/>
    </source>
</evidence>
<dbReference type="Gene3D" id="1.10.510.10">
    <property type="entry name" value="Transferase(Phosphotransferase) domain 1"/>
    <property type="match status" value="2"/>
</dbReference>
<evidence type="ECO:0000256" key="3">
    <source>
        <dbReference type="ARBA" id="ARBA00022777"/>
    </source>
</evidence>
<evidence type="ECO:0000256" key="2">
    <source>
        <dbReference type="ARBA" id="ARBA00022741"/>
    </source>
</evidence>
<reference evidence="7 8" key="1">
    <citation type="submission" date="2024-02" db="EMBL/GenBank/DDBJ databases">
        <title>High-quality chromosome-scale genome assembly of Pensacola bahiagrass (Paspalum notatum Flugge var. saurae).</title>
        <authorList>
            <person name="Vega J.M."/>
            <person name="Podio M."/>
            <person name="Orjuela J."/>
            <person name="Siena L.A."/>
            <person name="Pessino S.C."/>
            <person name="Combes M.C."/>
            <person name="Mariac C."/>
            <person name="Albertini E."/>
            <person name="Pupilli F."/>
            <person name="Ortiz J.P.A."/>
            <person name="Leblanc O."/>
        </authorList>
    </citation>
    <scope>NUCLEOTIDE SEQUENCE [LARGE SCALE GENOMIC DNA]</scope>
    <source>
        <strain evidence="7">R1</strain>
        <tissue evidence="7">Leaf</tissue>
    </source>
</reference>
<dbReference type="Proteomes" id="UP001341281">
    <property type="component" value="Chromosome 01"/>
</dbReference>
<dbReference type="AlphaFoldDB" id="A0AAQ3SJ22"/>
<protein>
    <recommendedName>
        <fullName evidence="6">Protein kinase domain-containing protein</fullName>
    </recommendedName>
</protein>
<keyword evidence="1" id="KW-0808">Transferase</keyword>
<dbReference type="PROSITE" id="PS00108">
    <property type="entry name" value="PROTEIN_KINASE_ST"/>
    <property type="match status" value="1"/>
</dbReference>
<evidence type="ECO:0000259" key="6">
    <source>
        <dbReference type="PROSITE" id="PS50011"/>
    </source>
</evidence>
<feature type="binding site" evidence="5">
    <location>
        <position position="474"/>
    </location>
    <ligand>
        <name>ATP</name>
        <dbReference type="ChEBI" id="CHEBI:30616"/>
    </ligand>
</feature>
<dbReference type="FunFam" id="3.30.200.20:FF:000465">
    <property type="entry name" value="Cysteine-rich receptor-like protein kinase 6"/>
    <property type="match status" value="1"/>
</dbReference>
<dbReference type="Gene3D" id="3.30.200.20">
    <property type="entry name" value="Phosphorylase Kinase, domain 1"/>
    <property type="match status" value="2"/>
</dbReference>
<dbReference type="SUPFAM" id="SSF56112">
    <property type="entry name" value="Protein kinase-like (PK-like)"/>
    <property type="match status" value="2"/>
</dbReference>
<dbReference type="InterPro" id="IPR011009">
    <property type="entry name" value="Kinase-like_dom_sf"/>
</dbReference>
<feature type="domain" description="Protein kinase" evidence="6">
    <location>
        <begin position="132"/>
        <end position="418"/>
    </location>
</feature>
<dbReference type="InterPro" id="IPR000719">
    <property type="entry name" value="Prot_kinase_dom"/>
</dbReference>
<dbReference type="PANTHER" id="PTHR45707">
    <property type="entry name" value="C2 CALCIUM/LIPID-BINDING PLANT PHOSPHORIBOSYLTRANSFERASE FAMILY PROTEIN"/>
    <property type="match status" value="1"/>
</dbReference>
<dbReference type="SMART" id="SM00220">
    <property type="entry name" value="S_TKc"/>
    <property type="match status" value="2"/>
</dbReference>
<gene>
    <name evidence="7" type="ORF">U9M48_002427</name>
</gene>
<dbReference type="GO" id="GO:0005524">
    <property type="term" value="F:ATP binding"/>
    <property type="evidence" value="ECO:0007669"/>
    <property type="project" value="UniProtKB-UniRule"/>
</dbReference>
<dbReference type="EMBL" id="CP144745">
    <property type="protein sequence ID" value="WVZ51270.1"/>
    <property type="molecule type" value="Genomic_DNA"/>
</dbReference>
<dbReference type="FunFam" id="1.10.510.10:FF:000625">
    <property type="entry name" value="Cysteine-rich receptor-like protein kinase 6"/>
    <property type="match status" value="1"/>
</dbReference>